<sequence>MYRTKKPFLFNLNEHITCYLCRGYFIDATTIIECLHTFCRSCIVKYLESTKYCPICDVQVHKSKPLLSLRSDKIIQDIVYKLVPRLFNNEIQKRKEFYRKHPEAKPSISEECLESYNNSILMPDEELCLTLNYHGSTTKPRYLRCPSAVSMMHLQKLIRAKFDLSDSHHIDILHNQDCLNPCYTLMDIMYIYKLSKLEPLDLTYRIYEYMAKKMKIENRESKLVTPDEASTQPTYSNNNNWKEVQLRISENGEMSITGIQDANGTQNFTPEMIEVLDANSLAPSAANSITNPVKKKDLPDLKFIGRSQSSSNIKILKNETIIGPFCTQNNICDSLVPSISVKTTCNPMTLEVSNMDNSNIVSTISMPCMNATTTTVFSTINSTKCSIGTTENTLKNSAVIDIEVENAQENIKKKEDDFKIINDKTLDKGVKRKGEISNSIGPKRQNNLCGRRHEYKAPVTLPYVSNVKVAISKVSDTKCQMLNHIKSDKILESESSCGNSTEQGSEDISIESNSTVTILPKSEHSGQLNQKSNPLSVDGRNTPKNELKNSKSTSSQEVLSSNVNSKQNEIAETGASYIAKSLSNCAPAAPKPSTKYQGPTQPCYMPKTVYNPLVNVPKPQLCVSASKSESKTQAKTVMTSKNDIKSNLVTSSSASTISTSNLNSNVTNAKTNSNAKPKSNAPLGYKTLRDPPKSWNSQISKANITKPLPDPKYSDLKNARPAKFFKMRNNMLRFLGNPASGVKPMYSVHVGPETEKPQEKVLENREIKKHSIVKIDPKTLKPISEKAPETSNLSSQVSATTDLKINTSSVSIFNPLKLQSNSPKSDRKSPKSPQSPKAKTSSLSPSPPVHKRDKPNLNFTPANPFVPNLSSQTINPNQFLCNSVPPGFAPYDPRVMAAAAYHNLFHGSLMGFPPSPLPYHLGGMDINQRTKGFDISKIVGMQQPATNKVGSKMDSPSIPPQVPYQPRPSPMALKNPLIGVKRATPHKDVSKNEKSLKNAVEKLTLNRTKEIHRTEMLNKSLGTAAALPAHDHKIITTDGENGSRREVSRPQPYLNCKPVEKAGNKAITAETCIIMEDSENTKPDKPSSLSSNSITEIQTAMDRPKSDATVETKSVSPQQLTPPPSVTNTLGVGNQTSEERFKIDDERDVMESPRKPICVNSNNDHTLRTSDDSKTCNVNNNETTNNAGSDISERVSGDK</sequence>
<dbReference type="SMART" id="SM00184">
    <property type="entry name" value="RING"/>
    <property type="match status" value="1"/>
</dbReference>
<dbReference type="Proteomes" id="UP001431783">
    <property type="component" value="Unassembled WGS sequence"/>
</dbReference>
<comment type="subcellular location">
    <subcellularLocation>
        <location evidence="1">Nucleus</location>
    </subcellularLocation>
</comment>
<feature type="compositionally biased region" description="Basic and acidic residues" evidence="8">
    <location>
        <begin position="779"/>
        <end position="788"/>
    </location>
</feature>
<feature type="region of interest" description="Disordered" evidence="8">
    <location>
        <begin position="521"/>
        <end position="566"/>
    </location>
</feature>
<protein>
    <recommendedName>
        <fullName evidence="9">RING-type domain-containing protein</fullName>
    </recommendedName>
</protein>
<name>A0AAW1U1Y5_9CUCU</name>
<feature type="compositionally biased region" description="Low complexity" evidence="8">
    <location>
        <begin position="1175"/>
        <end position="1186"/>
    </location>
</feature>
<dbReference type="InterPro" id="IPR001841">
    <property type="entry name" value="Znf_RING"/>
</dbReference>
<proteinExistence type="predicted"/>
<dbReference type="PANTHER" id="PTHR10825">
    <property type="entry name" value="RING FINGER DOMAIN-CONTAINING, POLYCOMB GROUP COMPONENT"/>
    <property type="match status" value="1"/>
</dbReference>
<organism evidence="10 11">
    <name type="scientific">Henosepilachna vigintioctopunctata</name>
    <dbReference type="NCBI Taxonomy" id="420089"/>
    <lineage>
        <taxon>Eukaryota</taxon>
        <taxon>Metazoa</taxon>
        <taxon>Ecdysozoa</taxon>
        <taxon>Arthropoda</taxon>
        <taxon>Hexapoda</taxon>
        <taxon>Insecta</taxon>
        <taxon>Pterygota</taxon>
        <taxon>Neoptera</taxon>
        <taxon>Endopterygota</taxon>
        <taxon>Coleoptera</taxon>
        <taxon>Polyphaga</taxon>
        <taxon>Cucujiformia</taxon>
        <taxon>Coccinelloidea</taxon>
        <taxon>Coccinellidae</taxon>
        <taxon>Epilachninae</taxon>
        <taxon>Epilachnini</taxon>
        <taxon>Henosepilachna</taxon>
    </lineage>
</organism>
<keyword evidence="7" id="KW-0175">Coiled coil</keyword>
<dbReference type="PROSITE" id="PS00518">
    <property type="entry name" value="ZF_RING_1"/>
    <property type="match status" value="1"/>
</dbReference>
<dbReference type="GO" id="GO:0000122">
    <property type="term" value="P:negative regulation of transcription by RNA polymerase II"/>
    <property type="evidence" value="ECO:0007669"/>
    <property type="project" value="TreeGrafter"/>
</dbReference>
<dbReference type="Gene3D" id="3.30.40.10">
    <property type="entry name" value="Zinc/RING finger domain, C3HC4 (zinc finger)"/>
    <property type="match status" value="1"/>
</dbReference>
<keyword evidence="3 6" id="KW-0863">Zinc-finger</keyword>
<evidence type="ECO:0000256" key="5">
    <source>
        <dbReference type="ARBA" id="ARBA00023242"/>
    </source>
</evidence>
<dbReference type="FunFam" id="3.30.40.10:FF:000122">
    <property type="entry name" value="polycomb group RING finger protein 1"/>
    <property type="match status" value="1"/>
</dbReference>
<dbReference type="InterPro" id="IPR017907">
    <property type="entry name" value="Znf_RING_CS"/>
</dbReference>
<feature type="region of interest" description="Disordered" evidence="8">
    <location>
        <begin position="779"/>
        <end position="798"/>
    </location>
</feature>
<feature type="region of interest" description="Disordered" evidence="8">
    <location>
        <begin position="946"/>
        <end position="968"/>
    </location>
</feature>
<feature type="region of interest" description="Disordered" evidence="8">
    <location>
        <begin position="665"/>
        <end position="698"/>
    </location>
</feature>
<feature type="compositionally biased region" description="Low complexity" evidence="8">
    <location>
        <begin position="831"/>
        <end position="842"/>
    </location>
</feature>
<comment type="caution">
    <text evidence="10">The sequence shown here is derived from an EMBL/GenBank/DDBJ whole genome shotgun (WGS) entry which is preliminary data.</text>
</comment>
<keyword evidence="5" id="KW-0539">Nucleus</keyword>
<evidence type="ECO:0000256" key="4">
    <source>
        <dbReference type="ARBA" id="ARBA00022833"/>
    </source>
</evidence>
<evidence type="ECO:0000256" key="2">
    <source>
        <dbReference type="ARBA" id="ARBA00022723"/>
    </source>
</evidence>
<reference evidence="10 11" key="1">
    <citation type="submission" date="2023-03" db="EMBL/GenBank/DDBJ databases">
        <title>Genome insight into feeding habits of ladybird beetles.</title>
        <authorList>
            <person name="Li H.-S."/>
            <person name="Huang Y.-H."/>
            <person name="Pang H."/>
        </authorList>
    </citation>
    <scope>NUCLEOTIDE SEQUENCE [LARGE SCALE GENOMIC DNA]</scope>
    <source>
        <strain evidence="10">SYSU_2023b</strain>
        <tissue evidence="10">Whole body</tissue>
    </source>
</reference>
<evidence type="ECO:0000313" key="11">
    <source>
        <dbReference type="Proteomes" id="UP001431783"/>
    </source>
</evidence>
<feature type="compositionally biased region" description="Basic and acidic residues" evidence="8">
    <location>
        <begin position="1165"/>
        <end position="1174"/>
    </location>
</feature>
<feature type="compositionally biased region" description="Polar residues" evidence="8">
    <location>
        <begin position="789"/>
        <end position="798"/>
    </location>
</feature>
<keyword evidence="2" id="KW-0479">Metal-binding</keyword>
<feature type="compositionally biased region" description="Basic and acidic residues" evidence="8">
    <location>
        <begin position="1137"/>
        <end position="1154"/>
    </location>
</feature>
<evidence type="ECO:0000256" key="6">
    <source>
        <dbReference type="PROSITE-ProRule" id="PRU00175"/>
    </source>
</evidence>
<dbReference type="InterPro" id="IPR013083">
    <property type="entry name" value="Znf_RING/FYVE/PHD"/>
</dbReference>
<dbReference type="SUPFAM" id="SSF57850">
    <property type="entry name" value="RING/U-box"/>
    <property type="match status" value="1"/>
</dbReference>
<evidence type="ECO:0000256" key="8">
    <source>
        <dbReference type="SAM" id="MobiDB-lite"/>
    </source>
</evidence>
<evidence type="ECO:0000259" key="9">
    <source>
        <dbReference type="PROSITE" id="PS50089"/>
    </source>
</evidence>
<evidence type="ECO:0000256" key="1">
    <source>
        <dbReference type="ARBA" id="ARBA00004123"/>
    </source>
</evidence>
<keyword evidence="11" id="KW-1185">Reference proteome</keyword>
<dbReference type="PANTHER" id="PTHR10825:SF72">
    <property type="entry name" value="UBIQUITIN-LIKE DOMAIN-CONTAINING PROTEIN"/>
    <property type="match status" value="1"/>
</dbReference>
<feature type="compositionally biased region" description="Polar residues" evidence="8">
    <location>
        <begin position="1126"/>
        <end position="1136"/>
    </location>
</feature>
<feature type="region of interest" description="Disordered" evidence="8">
    <location>
        <begin position="492"/>
        <end position="511"/>
    </location>
</feature>
<evidence type="ECO:0000256" key="3">
    <source>
        <dbReference type="ARBA" id="ARBA00022771"/>
    </source>
</evidence>
<dbReference type="GO" id="GO:0035102">
    <property type="term" value="C:PRC1 complex"/>
    <property type="evidence" value="ECO:0007669"/>
    <property type="project" value="TreeGrafter"/>
</dbReference>
<gene>
    <name evidence="10" type="ORF">WA026_002673</name>
</gene>
<feature type="compositionally biased region" description="Polar residues" evidence="8">
    <location>
        <begin position="493"/>
        <end position="503"/>
    </location>
</feature>
<feature type="compositionally biased region" description="Polar residues" evidence="8">
    <location>
        <begin position="550"/>
        <end position="566"/>
    </location>
</feature>
<dbReference type="AlphaFoldDB" id="A0AAW1U1Y5"/>
<feature type="compositionally biased region" description="Polar residues" evidence="8">
    <location>
        <begin position="525"/>
        <end position="535"/>
    </location>
</feature>
<dbReference type="Pfam" id="PF16207">
    <property type="entry name" value="RAWUL"/>
    <property type="match status" value="1"/>
</dbReference>
<feature type="compositionally biased region" description="Pro residues" evidence="8">
    <location>
        <begin position="957"/>
        <end position="968"/>
    </location>
</feature>
<dbReference type="PROSITE" id="PS50089">
    <property type="entry name" value="ZF_RING_2"/>
    <property type="match status" value="1"/>
</dbReference>
<dbReference type="Pfam" id="PF13923">
    <property type="entry name" value="zf-C3HC4_2"/>
    <property type="match status" value="1"/>
</dbReference>
<dbReference type="EMBL" id="JARQZJ010000031">
    <property type="protein sequence ID" value="KAK9874322.1"/>
    <property type="molecule type" value="Genomic_DNA"/>
</dbReference>
<feature type="region of interest" description="Disordered" evidence="8">
    <location>
        <begin position="1099"/>
        <end position="1199"/>
    </location>
</feature>
<feature type="domain" description="RING-type" evidence="9">
    <location>
        <begin position="18"/>
        <end position="57"/>
    </location>
</feature>
<dbReference type="InterPro" id="IPR032443">
    <property type="entry name" value="RAWUL"/>
</dbReference>
<evidence type="ECO:0000313" key="10">
    <source>
        <dbReference type="EMBL" id="KAK9874322.1"/>
    </source>
</evidence>
<dbReference type="Gene3D" id="3.10.20.90">
    <property type="entry name" value="Phosphatidylinositol 3-kinase Catalytic Subunit, Chain A, domain 1"/>
    <property type="match status" value="1"/>
</dbReference>
<feature type="region of interest" description="Disordered" evidence="8">
    <location>
        <begin position="814"/>
        <end position="860"/>
    </location>
</feature>
<accession>A0AAW1U1Y5</accession>
<evidence type="ECO:0000256" key="7">
    <source>
        <dbReference type="SAM" id="Coils"/>
    </source>
</evidence>
<dbReference type="GO" id="GO:0008270">
    <property type="term" value="F:zinc ion binding"/>
    <property type="evidence" value="ECO:0007669"/>
    <property type="project" value="UniProtKB-KW"/>
</dbReference>
<feature type="coiled-coil region" evidence="7">
    <location>
        <begin position="397"/>
        <end position="424"/>
    </location>
</feature>
<dbReference type="GO" id="GO:1990841">
    <property type="term" value="F:promoter-specific chromatin binding"/>
    <property type="evidence" value="ECO:0007669"/>
    <property type="project" value="TreeGrafter"/>
</dbReference>
<keyword evidence="4" id="KW-0862">Zinc</keyword>